<reference evidence="10" key="1">
    <citation type="submission" date="2017-02" db="UniProtKB">
        <authorList>
            <consortium name="WormBaseParasite"/>
        </authorList>
    </citation>
    <scope>IDENTIFICATION</scope>
</reference>
<evidence type="ECO:0000256" key="4">
    <source>
        <dbReference type="ARBA" id="ARBA00022842"/>
    </source>
</evidence>
<evidence type="ECO:0000313" key="9">
    <source>
        <dbReference type="Proteomes" id="UP000274131"/>
    </source>
</evidence>
<keyword evidence="2" id="KW-0479">Metal-binding</keyword>
<dbReference type="GO" id="GO:0031683">
    <property type="term" value="F:G-protein beta/gamma-subunit complex binding"/>
    <property type="evidence" value="ECO:0007669"/>
    <property type="project" value="InterPro"/>
</dbReference>
<dbReference type="STRING" id="51028.A0A0N4VR83"/>
<dbReference type="AlphaFoldDB" id="A0A0N4VR83"/>
<dbReference type="PANTHER" id="PTHR10218">
    <property type="entry name" value="GTP-BINDING PROTEIN ALPHA SUBUNIT"/>
    <property type="match status" value="1"/>
</dbReference>
<keyword evidence="9" id="KW-1185">Reference proteome</keyword>
<dbReference type="Gene3D" id="3.40.50.300">
    <property type="entry name" value="P-loop containing nucleotide triphosphate hydrolases"/>
    <property type="match status" value="1"/>
</dbReference>
<dbReference type="GO" id="GO:0001664">
    <property type="term" value="F:G protein-coupled receptor binding"/>
    <property type="evidence" value="ECO:0007669"/>
    <property type="project" value="TreeGrafter"/>
</dbReference>
<proteinExistence type="inferred from homology"/>
<dbReference type="WBParaSite" id="EVEC_0001354801-mRNA-1">
    <property type="protein sequence ID" value="EVEC_0001354801-mRNA-1"/>
    <property type="gene ID" value="EVEC_0001354801"/>
</dbReference>
<dbReference type="PROSITE" id="PS51882">
    <property type="entry name" value="G_ALPHA"/>
    <property type="match status" value="1"/>
</dbReference>
<evidence type="ECO:0000256" key="5">
    <source>
        <dbReference type="ARBA" id="ARBA00023134"/>
    </source>
</evidence>
<evidence type="ECO:0000256" key="2">
    <source>
        <dbReference type="ARBA" id="ARBA00022723"/>
    </source>
</evidence>
<dbReference type="InterPro" id="IPR027417">
    <property type="entry name" value="P-loop_NTPase"/>
</dbReference>
<dbReference type="SMART" id="SM00275">
    <property type="entry name" value="G_alpha"/>
    <property type="match status" value="1"/>
</dbReference>
<dbReference type="GO" id="GO:0005525">
    <property type="term" value="F:GTP binding"/>
    <property type="evidence" value="ECO:0007669"/>
    <property type="project" value="UniProtKB-KW"/>
</dbReference>
<dbReference type="OrthoDB" id="5817230at2759"/>
<dbReference type="PANTHER" id="PTHR10218:SF212">
    <property type="entry name" value="G PROTEIN ALPHA S SUBUNIT"/>
    <property type="match status" value="1"/>
</dbReference>
<dbReference type="GO" id="GO:0005737">
    <property type="term" value="C:cytoplasm"/>
    <property type="evidence" value="ECO:0007669"/>
    <property type="project" value="TreeGrafter"/>
</dbReference>
<keyword evidence="3 7" id="KW-0547">Nucleotide-binding</keyword>
<sequence>MFDVGGQRDERRKWIQCFNDVTAIIFVCASSSYNLNLWEDSTQNRLKESLALFRNIWNNRWLKTISVILFLNKQVEREAAEKRKGKRKTVVEMNRRIYRLSEARSRLTAMDLQRNLEGQNGFELCIKGEEYAVGSFDEK</sequence>
<dbReference type="FunFam" id="3.40.50.300:FF:006178">
    <property type="entry name" value="Guanine nucleotide-binding protein G(s) subunit alpha isoforms short"/>
    <property type="match status" value="1"/>
</dbReference>
<keyword evidence="4" id="KW-0460">Magnesium</keyword>
<organism evidence="10">
    <name type="scientific">Enterobius vermicularis</name>
    <name type="common">Human pinworm</name>
    <dbReference type="NCBI Taxonomy" id="51028"/>
    <lineage>
        <taxon>Eukaryota</taxon>
        <taxon>Metazoa</taxon>
        <taxon>Ecdysozoa</taxon>
        <taxon>Nematoda</taxon>
        <taxon>Chromadorea</taxon>
        <taxon>Rhabditida</taxon>
        <taxon>Spirurina</taxon>
        <taxon>Oxyuridomorpha</taxon>
        <taxon>Oxyuroidea</taxon>
        <taxon>Oxyuridae</taxon>
        <taxon>Enterobius</taxon>
    </lineage>
</organism>
<feature type="binding site" evidence="7">
    <location>
        <begin position="3"/>
        <end position="7"/>
    </location>
    <ligand>
        <name>GTP</name>
        <dbReference type="ChEBI" id="CHEBI:37565"/>
    </ligand>
</feature>
<protein>
    <submittedName>
        <fullName evidence="10">G-protein alpha subunit</fullName>
    </submittedName>
</protein>
<keyword evidence="5 7" id="KW-0342">GTP-binding</keyword>
<dbReference type="GO" id="GO:0003924">
    <property type="term" value="F:GTPase activity"/>
    <property type="evidence" value="ECO:0007669"/>
    <property type="project" value="InterPro"/>
</dbReference>
<evidence type="ECO:0000256" key="7">
    <source>
        <dbReference type="PIRSR" id="PIRSR601019-1"/>
    </source>
</evidence>
<dbReference type="Pfam" id="PF00503">
    <property type="entry name" value="G-alpha"/>
    <property type="match status" value="1"/>
</dbReference>
<reference evidence="8 9" key="2">
    <citation type="submission" date="2018-10" db="EMBL/GenBank/DDBJ databases">
        <authorList>
            <consortium name="Pathogen Informatics"/>
        </authorList>
    </citation>
    <scope>NUCLEOTIDE SEQUENCE [LARGE SCALE GENOMIC DNA]</scope>
</reference>
<evidence type="ECO:0000313" key="8">
    <source>
        <dbReference type="EMBL" id="VDD97928.1"/>
    </source>
</evidence>
<dbReference type="PRINTS" id="PR00318">
    <property type="entry name" value="GPROTEINA"/>
</dbReference>
<accession>A0A0N4VR83</accession>
<comment type="similarity">
    <text evidence="1">Belongs to the G-alpha family. G(s) subfamily.</text>
</comment>
<evidence type="ECO:0000256" key="6">
    <source>
        <dbReference type="ARBA" id="ARBA00023224"/>
    </source>
</evidence>
<dbReference type="GO" id="GO:0007606">
    <property type="term" value="P:sensory perception of chemical stimulus"/>
    <property type="evidence" value="ECO:0007669"/>
    <property type="project" value="TreeGrafter"/>
</dbReference>
<evidence type="ECO:0000313" key="10">
    <source>
        <dbReference type="WBParaSite" id="EVEC_0001354801-mRNA-1"/>
    </source>
</evidence>
<dbReference type="InterPro" id="IPR001019">
    <property type="entry name" value="Gprotein_alpha_su"/>
</dbReference>
<dbReference type="Proteomes" id="UP000274131">
    <property type="component" value="Unassembled WGS sequence"/>
</dbReference>
<dbReference type="GO" id="GO:0046872">
    <property type="term" value="F:metal ion binding"/>
    <property type="evidence" value="ECO:0007669"/>
    <property type="project" value="UniProtKB-KW"/>
</dbReference>
<evidence type="ECO:0000256" key="1">
    <source>
        <dbReference type="ARBA" id="ARBA00007172"/>
    </source>
</evidence>
<keyword evidence="6" id="KW-0807">Transducer</keyword>
<gene>
    <name evidence="8" type="ORF">EVEC_LOCUS12679</name>
</gene>
<dbReference type="GO" id="GO:0007191">
    <property type="term" value="P:adenylate cyclase-activating dopamine receptor signaling pathway"/>
    <property type="evidence" value="ECO:0007669"/>
    <property type="project" value="TreeGrafter"/>
</dbReference>
<evidence type="ECO:0000256" key="3">
    <source>
        <dbReference type="ARBA" id="ARBA00022741"/>
    </source>
</evidence>
<name>A0A0N4VR83_ENTVE</name>
<dbReference type="SUPFAM" id="SSF52540">
    <property type="entry name" value="P-loop containing nucleoside triphosphate hydrolases"/>
    <property type="match status" value="1"/>
</dbReference>
<dbReference type="GO" id="GO:0005834">
    <property type="term" value="C:heterotrimeric G-protein complex"/>
    <property type="evidence" value="ECO:0007669"/>
    <property type="project" value="TreeGrafter"/>
</dbReference>
<dbReference type="EMBL" id="UXUI01015944">
    <property type="protein sequence ID" value="VDD97928.1"/>
    <property type="molecule type" value="Genomic_DNA"/>
</dbReference>